<gene>
    <name evidence="1" type="ORF">CP500_005860</name>
</gene>
<dbReference type="InterPro" id="IPR035943">
    <property type="entry name" value="XisI-like_sf"/>
</dbReference>
<evidence type="ECO:0000313" key="1">
    <source>
        <dbReference type="EMBL" id="PHX56367.1"/>
    </source>
</evidence>
<dbReference type="SUPFAM" id="SSF143847">
    <property type="entry name" value="XisI-like"/>
    <property type="match status" value="1"/>
</dbReference>
<protein>
    <submittedName>
        <fullName evidence="1">XisI protein</fullName>
    </submittedName>
</protein>
<keyword evidence="2" id="KW-1185">Reference proteome</keyword>
<dbReference type="Pfam" id="PF08869">
    <property type="entry name" value="XisI"/>
    <property type="match status" value="1"/>
</dbReference>
<evidence type="ECO:0000313" key="2">
    <source>
        <dbReference type="Proteomes" id="UP000226442"/>
    </source>
</evidence>
<organism evidence="1 2">
    <name type="scientific">Tychonema bourrellyi FEM_GT703</name>
    <dbReference type="NCBI Taxonomy" id="2040638"/>
    <lineage>
        <taxon>Bacteria</taxon>
        <taxon>Bacillati</taxon>
        <taxon>Cyanobacteriota</taxon>
        <taxon>Cyanophyceae</taxon>
        <taxon>Oscillatoriophycideae</taxon>
        <taxon>Oscillatoriales</taxon>
        <taxon>Microcoleaceae</taxon>
        <taxon>Tychonema</taxon>
    </lineage>
</organism>
<dbReference type="CDD" id="cd16382">
    <property type="entry name" value="XisI-like"/>
    <property type="match status" value="1"/>
</dbReference>
<sequence length="111" mass="12852">MDRLDEYRQFIQNILDGYAQIPYQYGEIKSSVIVDREQNNFLLMHEGWEGAKRIHDCIVHVEIMDGKIWIQQDGIETGITAELVELGVPKDLIVLGFHPYHVRQHTGYAIA</sequence>
<proteinExistence type="predicted"/>
<reference evidence="1" key="1">
    <citation type="submission" date="2017-10" db="EMBL/GenBank/DDBJ databases">
        <title>Draft genome sequence of the planktic cyanobacteria Tychonema bourrellyi isolated from alpine lentic freshwater.</title>
        <authorList>
            <person name="Tett A."/>
            <person name="Armanini F."/>
            <person name="Asnicar F."/>
            <person name="Boscaini A."/>
            <person name="Pasolli E."/>
            <person name="Zolfo M."/>
            <person name="Donati C."/>
            <person name="Salmaso N."/>
            <person name="Segata N."/>
        </authorList>
    </citation>
    <scope>NUCLEOTIDE SEQUENCE</scope>
    <source>
        <strain evidence="1">FEM_GT703</strain>
    </source>
</reference>
<dbReference type="RefSeq" id="WP_096830169.1">
    <property type="nucleotide sequence ID" value="NZ_NXIB02000022.1"/>
</dbReference>
<dbReference type="EMBL" id="NXIB02000022">
    <property type="protein sequence ID" value="PHX56367.1"/>
    <property type="molecule type" value="Genomic_DNA"/>
</dbReference>
<dbReference type="Gene3D" id="3.30.310.110">
    <property type="entry name" value="XisI-like"/>
    <property type="match status" value="1"/>
</dbReference>
<dbReference type="Proteomes" id="UP000226442">
    <property type="component" value="Unassembled WGS sequence"/>
</dbReference>
<dbReference type="InterPro" id="IPR014968">
    <property type="entry name" value="XisI"/>
</dbReference>
<accession>A0A2G4F4F8</accession>
<name>A0A2G4F4F8_9CYAN</name>
<comment type="caution">
    <text evidence="1">The sequence shown here is derived from an EMBL/GenBank/DDBJ whole genome shotgun (WGS) entry which is preliminary data.</text>
</comment>
<dbReference type="AlphaFoldDB" id="A0A2G4F4F8"/>
<dbReference type="OrthoDB" id="467081at2"/>